<dbReference type="GO" id="GO:0046983">
    <property type="term" value="F:protein dimerization activity"/>
    <property type="evidence" value="ECO:0007669"/>
    <property type="project" value="InterPro"/>
</dbReference>
<dbReference type="InterPro" id="IPR051823">
    <property type="entry name" value="ASADH-related"/>
</dbReference>
<dbReference type="InterPro" id="IPR005676">
    <property type="entry name" value="Asp_semi-ald_DH_pep-lack"/>
</dbReference>
<dbReference type="OMA" id="SHNTKMG"/>
<evidence type="ECO:0000256" key="7">
    <source>
        <dbReference type="ARBA" id="ARBA00023002"/>
    </source>
</evidence>
<dbReference type="Proteomes" id="UP000001396">
    <property type="component" value="Unassembled WGS sequence"/>
</dbReference>
<dbReference type="PANTHER" id="PTHR46718">
    <property type="entry name" value="ASPARTATE-SEMIALDEHYDE DEHYDROGENASE"/>
    <property type="match status" value="1"/>
</dbReference>
<dbReference type="AlphaFoldDB" id="D3B6X7"/>
<comment type="function">
    <text evidence="9">Catalyzes the NADPH-dependent formation of L-aspartate 4-semialdehyde (L-ASA) by the reductive dephosphorylation of 4-phospho-L-aspartate. Mediates the second step in the biosynthesis of amino acids that derive from aspartate (the aspartate family of amino acids), including methioinine and threonine, the latter of which is a precursor to isoleucine.</text>
</comment>
<evidence type="ECO:0000256" key="3">
    <source>
        <dbReference type="ARBA" id="ARBA00010584"/>
    </source>
</evidence>
<dbReference type="EMBL" id="ADBJ01000018">
    <property type="protein sequence ID" value="EFA82520.1"/>
    <property type="molecule type" value="Genomic_DNA"/>
</dbReference>
<comment type="similarity">
    <text evidence="3">Belongs to the aspartate-semialdehyde dehydrogenase family.</text>
</comment>
<dbReference type="InterPro" id="IPR000534">
    <property type="entry name" value="Semialdehyde_DH_NAD-bd"/>
</dbReference>
<evidence type="ECO:0000256" key="8">
    <source>
        <dbReference type="ARBA" id="ARBA00049864"/>
    </source>
</evidence>
<feature type="active site" description="Proton acceptor" evidence="11">
    <location>
        <position position="262"/>
    </location>
</feature>
<proteinExistence type="inferred from homology"/>
<evidence type="ECO:0000259" key="12">
    <source>
        <dbReference type="SMART" id="SM00859"/>
    </source>
</evidence>
<dbReference type="InParanoid" id="D3B6X7"/>
<reference evidence="13 14" key="1">
    <citation type="journal article" date="2011" name="Genome Res.">
        <title>Phylogeny-wide analysis of social amoeba genomes highlights ancient origins for complex intercellular communication.</title>
        <authorList>
            <person name="Heidel A.J."/>
            <person name="Lawal H.M."/>
            <person name="Felder M."/>
            <person name="Schilde C."/>
            <person name="Helps N.R."/>
            <person name="Tunggal B."/>
            <person name="Rivero F."/>
            <person name="John U."/>
            <person name="Schleicher M."/>
            <person name="Eichinger L."/>
            <person name="Platzer M."/>
            <person name="Noegel A.A."/>
            <person name="Schaap P."/>
            <person name="Gloeckner G."/>
        </authorList>
    </citation>
    <scope>NUCLEOTIDE SEQUENCE [LARGE SCALE GENOMIC DNA]</scope>
    <source>
        <strain evidence="14">ATCC 26659 / Pp 5 / PN500</strain>
    </source>
</reference>
<keyword evidence="14" id="KW-1185">Reference proteome</keyword>
<comment type="caution">
    <text evidence="13">The sequence shown here is derived from an EMBL/GenBank/DDBJ whole genome shotgun (WGS) entry which is preliminary data.</text>
</comment>
<dbReference type="EC" id="1.2.1.11" evidence="4"/>
<dbReference type="PIRSF" id="PIRSF000148">
    <property type="entry name" value="ASA_dh"/>
    <property type="match status" value="1"/>
</dbReference>
<dbReference type="SUPFAM" id="SSF55347">
    <property type="entry name" value="Glyceraldehyde-3-phosphate dehydrogenase-like, C-terminal domain"/>
    <property type="match status" value="1"/>
</dbReference>
<dbReference type="SMART" id="SM00859">
    <property type="entry name" value="Semialdhyde_dh"/>
    <property type="match status" value="1"/>
</dbReference>
<evidence type="ECO:0000256" key="11">
    <source>
        <dbReference type="PIRSR" id="PIRSR000148-1"/>
    </source>
</evidence>
<dbReference type="NCBIfam" id="TIGR00978">
    <property type="entry name" value="asd_EA"/>
    <property type="match status" value="1"/>
</dbReference>
<keyword evidence="6" id="KW-0521">NADP</keyword>
<dbReference type="CDD" id="cd02315">
    <property type="entry name" value="ScASADH_like_N"/>
    <property type="match status" value="1"/>
</dbReference>
<dbReference type="Pfam" id="PF01118">
    <property type="entry name" value="Semialdhyde_dh"/>
    <property type="match status" value="1"/>
</dbReference>
<evidence type="ECO:0000313" key="14">
    <source>
        <dbReference type="Proteomes" id="UP000001396"/>
    </source>
</evidence>
<dbReference type="SUPFAM" id="SSF51735">
    <property type="entry name" value="NAD(P)-binding Rossmann-fold domains"/>
    <property type="match status" value="1"/>
</dbReference>
<organism evidence="13 14">
    <name type="scientific">Heterostelium pallidum (strain ATCC 26659 / Pp 5 / PN500)</name>
    <name type="common">Cellular slime mold</name>
    <name type="synonym">Polysphondylium pallidum</name>
    <dbReference type="NCBI Taxonomy" id="670386"/>
    <lineage>
        <taxon>Eukaryota</taxon>
        <taxon>Amoebozoa</taxon>
        <taxon>Evosea</taxon>
        <taxon>Eumycetozoa</taxon>
        <taxon>Dictyostelia</taxon>
        <taxon>Acytosteliales</taxon>
        <taxon>Acytosteliaceae</taxon>
        <taxon>Heterostelium</taxon>
    </lineage>
</organism>
<dbReference type="GO" id="GO:0009086">
    <property type="term" value="P:methionine biosynthetic process"/>
    <property type="evidence" value="ECO:0007669"/>
    <property type="project" value="UniProtKB-ARBA"/>
</dbReference>
<evidence type="ECO:0000256" key="4">
    <source>
        <dbReference type="ARBA" id="ARBA00013120"/>
    </source>
</evidence>
<evidence type="ECO:0000256" key="9">
    <source>
        <dbReference type="ARBA" id="ARBA00049950"/>
    </source>
</evidence>
<keyword evidence="7" id="KW-0560">Oxidoreductase</keyword>
<comment type="pathway">
    <text evidence="1">Amino-acid biosynthesis; L-methionine biosynthesis via de novo pathway; L-homoserine from L-aspartate: step 2/3.</text>
</comment>
<dbReference type="InterPro" id="IPR012280">
    <property type="entry name" value="Semialdhyde_DH_dimer_dom"/>
</dbReference>
<feature type="active site" description="Acyl-thioester intermediate" evidence="11">
    <location>
        <position position="156"/>
    </location>
</feature>
<comment type="pathway">
    <text evidence="2">Amino-acid biosynthesis; L-threonine biosynthesis; L-threonine from L-aspartate: step 2/5.</text>
</comment>
<evidence type="ECO:0000256" key="6">
    <source>
        <dbReference type="ARBA" id="ARBA00022857"/>
    </source>
</evidence>
<gene>
    <name evidence="13" type="ORF">PPL_04208</name>
</gene>
<feature type="domain" description="Semialdehyde dehydrogenase NAD-binding" evidence="12">
    <location>
        <begin position="8"/>
        <end position="137"/>
    </location>
</feature>
<protein>
    <recommendedName>
        <fullName evidence="10">Aspartate-semialdehyde dehydrogenase</fullName>
        <ecNumber evidence="4">1.2.1.11</ecNumber>
    </recommendedName>
</protein>
<dbReference type="GO" id="GO:0009088">
    <property type="term" value="P:threonine biosynthetic process"/>
    <property type="evidence" value="ECO:0007669"/>
    <property type="project" value="UniProtKB-KW"/>
</dbReference>
<evidence type="ECO:0000256" key="10">
    <source>
        <dbReference type="ARBA" id="ARBA00050041"/>
    </source>
</evidence>
<keyword evidence="5" id="KW-0791">Threonine biosynthesis</keyword>
<sequence length="377" mass="41255">MNNNRIINVGVLGATGAVGQRFIQLLEKHQWFRVVAVGASSNSVGKLYRDAVHWLLPTDIPVEIGQLKVVGCDDPSHQAFASCQIVFSALDSNVATEIEEKFRVAGKAVFSNSKNHRYDSDVPIMVCSVNPEHSEVILKQKAYQQNKGFIITNPNCSTTGIVVALKPIANQFGLHEVVAFTMQSISGAGYPGVPSLDISNIFYFFIVGNVVPFIGEEEEKIEIETKKILGGLDCNNVKSEYFSNYPVMVSAHTNRVPVVEGHTICLSIKLKQSATIQQVKDCLENYYPKELQSLQLPTFNGNPIVVLEQNNRPQPKLDVNKGNGLKVSVGRIRDGSTSPGESSFDLRMTLLVHNTVLGAAGSSIQNAEYCIAKGYIQ</sequence>
<evidence type="ECO:0000256" key="1">
    <source>
        <dbReference type="ARBA" id="ARBA00005021"/>
    </source>
</evidence>
<comment type="catalytic activity">
    <reaction evidence="8">
        <text>L-aspartate 4-semialdehyde + phosphate + NADP(+) = 4-phospho-L-aspartate + NADPH + H(+)</text>
        <dbReference type="Rhea" id="RHEA:24284"/>
        <dbReference type="ChEBI" id="CHEBI:15378"/>
        <dbReference type="ChEBI" id="CHEBI:43474"/>
        <dbReference type="ChEBI" id="CHEBI:57535"/>
        <dbReference type="ChEBI" id="CHEBI:57783"/>
        <dbReference type="ChEBI" id="CHEBI:58349"/>
        <dbReference type="ChEBI" id="CHEBI:537519"/>
        <dbReference type="EC" id="1.2.1.11"/>
    </reaction>
    <physiologicalReaction direction="right-to-left" evidence="8">
        <dbReference type="Rhea" id="RHEA:24286"/>
    </physiologicalReaction>
</comment>
<dbReference type="GO" id="GO:0051287">
    <property type="term" value="F:NAD binding"/>
    <property type="evidence" value="ECO:0007669"/>
    <property type="project" value="InterPro"/>
</dbReference>
<dbReference type="InterPro" id="IPR036291">
    <property type="entry name" value="NAD(P)-bd_dom_sf"/>
</dbReference>
<dbReference type="GeneID" id="31359695"/>
<accession>D3B6X7</accession>
<dbReference type="PANTHER" id="PTHR46718:SF1">
    <property type="entry name" value="ASPARTATE-SEMIALDEHYDE DEHYDROGENASE"/>
    <property type="match status" value="1"/>
</dbReference>
<dbReference type="GO" id="GO:0050661">
    <property type="term" value="F:NADP binding"/>
    <property type="evidence" value="ECO:0007669"/>
    <property type="project" value="InterPro"/>
</dbReference>
<dbReference type="Pfam" id="PF02774">
    <property type="entry name" value="Semialdhyde_dhC"/>
    <property type="match status" value="1"/>
</dbReference>
<dbReference type="Gene3D" id="3.30.360.10">
    <property type="entry name" value="Dihydrodipicolinate Reductase, domain 2"/>
    <property type="match status" value="1"/>
</dbReference>
<dbReference type="NCBIfam" id="NF006416">
    <property type="entry name" value="PRK08664.1"/>
    <property type="match status" value="1"/>
</dbReference>
<evidence type="ECO:0000256" key="5">
    <source>
        <dbReference type="ARBA" id="ARBA00022697"/>
    </source>
</evidence>
<dbReference type="Gene3D" id="3.40.50.720">
    <property type="entry name" value="NAD(P)-binding Rossmann-like Domain"/>
    <property type="match status" value="1"/>
</dbReference>
<dbReference type="CDD" id="cd18130">
    <property type="entry name" value="ASADH_C_arch_fung_like"/>
    <property type="match status" value="1"/>
</dbReference>
<dbReference type="RefSeq" id="XP_020434637.1">
    <property type="nucleotide sequence ID" value="XM_020575117.1"/>
</dbReference>
<keyword evidence="5" id="KW-0028">Amino-acid biosynthesis</keyword>
<dbReference type="GO" id="GO:0004073">
    <property type="term" value="F:aspartate-semialdehyde dehydrogenase activity"/>
    <property type="evidence" value="ECO:0007669"/>
    <property type="project" value="UniProtKB-EC"/>
</dbReference>
<dbReference type="STRING" id="670386.D3B6X7"/>
<evidence type="ECO:0000256" key="2">
    <source>
        <dbReference type="ARBA" id="ARBA00005097"/>
    </source>
</evidence>
<evidence type="ECO:0000313" key="13">
    <source>
        <dbReference type="EMBL" id="EFA82520.1"/>
    </source>
</evidence>
<name>D3B6X7_HETP5</name>